<comment type="caution">
    <text evidence="2">The sequence shown here is derived from an EMBL/GenBank/DDBJ whole genome shotgun (WGS) entry which is preliminary data.</text>
</comment>
<dbReference type="CDD" id="cd18085">
    <property type="entry name" value="TM1570-like"/>
    <property type="match status" value="1"/>
</dbReference>
<dbReference type="AlphaFoldDB" id="A0A1B9F7H3"/>
<proteinExistence type="predicted"/>
<keyword evidence="3" id="KW-1185">Reference proteome</keyword>
<dbReference type="Proteomes" id="UP000093080">
    <property type="component" value="Unassembled WGS sequence"/>
</dbReference>
<protein>
    <submittedName>
        <fullName evidence="2">tRNA (Guanine37-N1)-methyltransferase</fullName>
    </submittedName>
</protein>
<dbReference type="SUPFAM" id="SSF75217">
    <property type="entry name" value="alpha/beta knot"/>
    <property type="match status" value="1"/>
</dbReference>
<dbReference type="STRING" id="1156395.DBT_1062"/>
<dbReference type="GO" id="GO:0032259">
    <property type="term" value="P:methylation"/>
    <property type="evidence" value="ECO:0007669"/>
    <property type="project" value="UniProtKB-KW"/>
</dbReference>
<name>A0A1B9F7H3_9BACT</name>
<gene>
    <name evidence="2" type="ORF">DBT_1062</name>
</gene>
<dbReference type="PATRIC" id="fig|1156395.6.peg.1079"/>
<dbReference type="RefSeq" id="WP_067617152.1">
    <property type="nucleotide sequence ID" value="NZ_MAGO01000004.1"/>
</dbReference>
<reference evidence="2 3" key="1">
    <citation type="submission" date="2016-06" db="EMBL/GenBank/DDBJ databases">
        <title>Respiratory ammonification of nitrate coupled to the oxidation of elemental sulfur in deep-sea autotrophic thermophilic bacteria.</title>
        <authorList>
            <person name="Slobodkina G.B."/>
            <person name="Mardanov A.V."/>
            <person name="Ravin N.V."/>
            <person name="Frolova A.A."/>
            <person name="Viryasiv M.B."/>
            <person name="Chernyh N.A."/>
            <person name="Bonch-Osmolovskaya E.A."/>
            <person name="Slobodkin A.I."/>
        </authorList>
    </citation>
    <scope>NUCLEOTIDE SEQUENCE [LARGE SCALE GENOMIC DNA]</scope>
    <source>
        <strain evidence="2 3">S69</strain>
    </source>
</reference>
<evidence type="ECO:0000313" key="3">
    <source>
        <dbReference type="Proteomes" id="UP000093080"/>
    </source>
</evidence>
<feature type="domain" description="tRNA (guanine-N(1)-)-methyltransferase C-terminal" evidence="1">
    <location>
        <begin position="5"/>
        <end position="185"/>
    </location>
</feature>
<dbReference type="OrthoDB" id="9794931at2"/>
<dbReference type="Pfam" id="PF09936">
    <property type="entry name" value="Methyltrn_RNA_4"/>
    <property type="match status" value="1"/>
</dbReference>
<evidence type="ECO:0000313" key="2">
    <source>
        <dbReference type="EMBL" id="OCC15711.1"/>
    </source>
</evidence>
<dbReference type="Gene3D" id="3.40.1280.10">
    <property type="match status" value="1"/>
</dbReference>
<sequence length="189" mass="21148">MKKPIYVGLVHHPVVNRRGEPVISAITNLDIHDIARTCRTFGVNSFFVINPSETQLMLLNDIMAHWKKGAGGKSNPERKEAFSVVKGLESVEMAISSIEEETGMRPEIWTTSARDGENRLCWQDARRRIDESGEQPVLILFGTAGGLSEEVFSISDFIIEPIKGKNCYNHLSVRSAVAITLDRLLSRRI</sequence>
<dbReference type="InterPro" id="IPR029028">
    <property type="entry name" value="Alpha/beta_knot_MTases"/>
</dbReference>
<dbReference type="GO" id="GO:0008168">
    <property type="term" value="F:methyltransferase activity"/>
    <property type="evidence" value="ECO:0007669"/>
    <property type="project" value="UniProtKB-KW"/>
</dbReference>
<dbReference type="InterPro" id="IPR019230">
    <property type="entry name" value="RNA_MeTrfase_C_dom"/>
</dbReference>
<accession>A0A1B9F7H3</accession>
<dbReference type="EMBL" id="MAGO01000004">
    <property type="protein sequence ID" value="OCC15711.1"/>
    <property type="molecule type" value="Genomic_DNA"/>
</dbReference>
<dbReference type="InterPro" id="IPR029026">
    <property type="entry name" value="tRNA_m1G_MTases_N"/>
</dbReference>
<organism evidence="2 3">
    <name type="scientific">Dissulfuribacter thermophilus</name>
    <dbReference type="NCBI Taxonomy" id="1156395"/>
    <lineage>
        <taxon>Bacteria</taxon>
        <taxon>Pseudomonadati</taxon>
        <taxon>Thermodesulfobacteriota</taxon>
        <taxon>Dissulfuribacteria</taxon>
        <taxon>Dissulfuribacterales</taxon>
        <taxon>Dissulfuribacteraceae</taxon>
        <taxon>Dissulfuribacter</taxon>
    </lineage>
</organism>
<keyword evidence="2" id="KW-0489">Methyltransferase</keyword>
<evidence type="ECO:0000259" key="1">
    <source>
        <dbReference type="Pfam" id="PF09936"/>
    </source>
</evidence>
<keyword evidence="2" id="KW-0808">Transferase</keyword>